<reference evidence="2" key="1">
    <citation type="journal article" date="2014" name="Proc. Natl. Acad. Sci. U.S.A.">
        <title>Extensive sampling of basidiomycete genomes demonstrates inadequacy of the white-rot/brown-rot paradigm for wood decay fungi.</title>
        <authorList>
            <person name="Riley R."/>
            <person name="Salamov A.A."/>
            <person name="Brown D.W."/>
            <person name="Nagy L.G."/>
            <person name="Floudas D."/>
            <person name="Held B.W."/>
            <person name="Levasseur A."/>
            <person name="Lombard V."/>
            <person name="Morin E."/>
            <person name="Otillar R."/>
            <person name="Lindquist E.A."/>
            <person name="Sun H."/>
            <person name="LaButti K.M."/>
            <person name="Schmutz J."/>
            <person name="Jabbour D."/>
            <person name="Luo H."/>
            <person name="Baker S.E."/>
            <person name="Pisabarro A.G."/>
            <person name="Walton J.D."/>
            <person name="Blanchette R.A."/>
            <person name="Henrissat B."/>
            <person name="Martin F."/>
            <person name="Cullen D."/>
            <person name="Hibbett D.S."/>
            <person name="Grigoriev I.V."/>
        </authorList>
    </citation>
    <scope>NUCLEOTIDE SEQUENCE [LARGE SCALE GENOMIC DNA]</scope>
    <source>
        <strain evidence="2">CBS 339.88</strain>
    </source>
</reference>
<protein>
    <submittedName>
        <fullName evidence="1">Uncharacterized protein</fullName>
    </submittedName>
</protein>
<evidence type="ECO:0000313" key="2">
    <source>
        <dbReference type="Proteomes" id="UP000027222"/>
    </source>
</evidence>
<organism evidence="1 2">
    <name type="scientific">Galerina marginata (strain CBS 339.88)</name>
    <dbReference type="NCBI Taxonomy" id="685588"/>
    <lineage>
        <taxon>Eukaryota</taxon>
        <taxon>Fungi</taxon>
        <taxon>Dikarya</taxon>
        <taxon>Basidiomycota</taxon>
        <taxon>Agaricomycotina</taxon>
        <taxon>Agaricomycetes</taxon>
        <taxon>Agaricomycetidae</taxon>
        <taxon>Agaricales</taxon>
        <taxon>Agaricineae</taxon>
        <taxon>Strophariaceae</taxon>
        <taxon>Galerina</taxon>
    </lineage>
</organism>
<dbReference type="AlphaFoldDB" id="A0A067SDJ4"/>
<accession>A0A067SDJ4</accession>
<sequence length="71" mass="7627">MSNKATMFANGSQPARMLPVLSTLPLVGAAFENFRCGSGRMVFIGSSVGREQYGEIRTTEVDVATTVRSAR</sequence>
<evidence type="ECO:0000313" key="1">
    <source>
        <dbReference type="EMBL" id="KDR68067.1"/>
    </source>
</evidence>
<proteinExistence type="predicted"/>
<dbReference type="EMBL" id="KL142410">
    <property type="protein sequence ID" value="KDR68067.1"/>
    <property type="molecule type" value="Genomic_DNA"/>
</dbReference>
<dbReference type="Proteomes" id="UP000027222">
    <property type="component" value="Unassembled WGS sequence"/>
</dbReference>
<name>A0A067SDJ4_GALM3</name>
<gene>
    <name evidence="1" type="ORF">GALMADRAFT_231502</name>
</gene>
<keyword evidence="2" id="KW-1185">Reference proteome</keyword>
<dbReference type="HOGENOM" id="CLU_2740197_0_0_1"/>